<dbReference type="Proteomes" id="UP000092460">
    <property type="component" value="Unassembled WGS sequence"/>
</dbReference>
<organism evidence="1 2">
    <name type="scientific">Glossina palpalis gambiensis</name>
    <dbReference type="NCBI Taxonomy" id="67801"/>
    <lineage>
        <taxon>Eukaryota</taxon>
        <taxon>Metazoa</taxon>
        <taxon>Ecdysozoa</taxon>
        <taxon>Arthropoda</taxon>
        <taxon>Hexapoda</taxon>
        <taxon>Insecta</taxon>
        <taxon>Pterygota</taxon>
        <taxon>Neoptera</taxon>
        <taxon>Endopterygota</taxon>
        <taxon>Diptera</taxon>
        <taxon>Brachycera</taxon>
        <taxon>Muscomorpha</taxon>
        <taxon>Hippoboscoidea</taxon>
        <taxon>Glossinidae</taxon>
        <taxon>Glossina</taxon>
    </lineage>
</organism>
<protein>
    <submittedName>
        <fullName evidence="1">Uncharacterized protein</fullName>
    </submittedName>
</protein>
<name>A0A1B0BDM2_9MUSC</name>
<dbReference type="AlphaFoldDB" id="A0A1B0BDM2"/>
<dbReference type="VEuPathDB" id="VectorBase:GPPI026674"/>
<dbReference type="EMBL" id="JXJN01012519">
    <property type="status" value="NOT_ANNOTATED_CDS"/>
    <property type="molecule type" value="Genomic_DNA"/>
</dbReference>
<evidence type="ECO:0000313" key="1">
    <source>
        <dbReference type="EnsemblMetazoa" id="GPPI026674-PA"/>
    </source>
</evidence>
<evidence type="ECO:0000313" key="2">
    <source>
        <dbReference type="Proteomes" id="UP000092460"/>
    </source>
</evidence>
<proteinExistence type="predicted"/>
<accession>A0A1B0BDM2</accession>
<keyword evidence="2" id="KW-1185">Reference proteome</keyword>
<reference evidence="1" key="2">
    <citation type="submission" date="2020-05" db="UniProtKB">
        <authorList>
            <consortium name="EnsemblMetazoa"/>
        </authorList>
    </citation>
    <scope>IDENTIFICATION</scope>
    <source>
        <strain evidence="1">IAEA</strain>
    </source>
</reference>
<sequence length="98" mass="10736">MGLKEACETLLNAFIASVGSFNFKCAKPRLVKIKSRSVPIVALDAAAVYALTAGRYNRHILIDLSYLAANLNKSLRVKKTISLSRLAKRPLTSSNMLK</sequence>
<reference evidence="2" key="1">
    <citation type="submission" date="2015-01" db="EMBL/GenBank/DDBJ databases">
        <authorList>
            <person name="Aksoy S."/>
            <person name="Warren W."/>
            <person name="Wilson R.K."/>
        </authorList>
    </citation>
    <scope>NUCLEOTIDE SEQUENCE [LARGE SCALE GENOMIC DNA]</scope>
    <source>
        <strain evidence="2">IAEA</strain>
    </source>
</reference>
<dbReference type="EnsemblMetazoa" id="GPPI026674-RA">
    <property type="protein sequence ID" value="GPPI026674-PA"/>
    <property type="gene ID" value="GPPI026674"/>
</dbReference>